<sequence length="93" mass="10573">MAIYDVWTRYASLNTHHPMVEVTGHEATPDRLQKLITEFTEWAQRCGGTFQEQQLEMLRLLEDAGCRVIVASRSNLKPNNPAFVAGWAVKIKS</sequence>
<dbReference type="Proteomes" id="UP000218628">
    <property type="component" value="Plasmid unnamed"/>
</dbReference>
<evidence type="ECO:0000313" key="2">
    <source>
        <dbReference type="Proteomes" id="UP000218628"/>
    </source>
</evidence>
<accession>A0A291DCJ7</accession>
<dbReference type="AlphaFoldDB" id="A0A291DCJ7"/>
<gene>
    <name evidence="1" type="ORF">CO690_00010</name>
</gene>
<organism evidence="1 2">
    <name type="scientific">Rothia mucilaginosa</name>
    <dbReference type="NCBI Taxonomy" id="43675"/>
    <lineage>
        <taxon>Bacteria</taxon>
        <taxon>Bacillati</taxon>
        <taxon>Actinomycetota</taxon>
        <taxon>Actinomycetes</taxon>
        <taxon>Micrococcales</taxon>
        <taxon>Micrococcaceae</taxon>
        <taxon>Rothia</taxon>
    </lineage>
</organism>
<proteinExistence type="predicted"/>
<evidence type="ECO:0000313" key="1">
    <source>
        <dbReference type="EMBL" id="ATF62134.1"/>
    </source>
</evidence>
<reference evidence="2" key="1">
    <citation type="submission" date="2017-09" db="EMBL/GenBank/DDBJ databases">
        <title>FDA dAtabase for Regulatory Grade micrObial Sequences (FDA-ARGOS): Supporting development and validation of Infectious Disease Dx tests.</title>
        <authorList>
            <person name="Minogue T."/>
            <person name="Wolcott M."/>
            <person name="Wasieloski L."/>
            <person name="Aguilar W."/>
            <person name="Moore D."/>
            <person name="Tallon L."/>
            <person name="Sadzewicz L."/>
            <person name="Ott S."/>
            <person name="Zhao X."/>
            <person name="Nagaraj S."/>
            <person name="Vavikolanu K."/>
            <person name="Aluvathingal J."/>
            <person name="Nadendla S."/>
            <person name="Sichtig H."/>
        </authorList>
    </citation>
    <scope>NUCLEOTIDE SEQUENCE [LARGE SCALE GENOMIC DNA]</scope>
    <source>
        <strain evidence="2">FDAARGOS_369</strain>
        <plasmid evidence="2">Plasmid unnamed</plasmid>
    </source>
</reference>
<dbReference type="EMBL" id="CP023509">
    <property type="protein sequence ID" value="ATF62134.1"/>
    <property type="molecule type" value="Genomic_DNA"/>
</dbReference>
<name>A0A291DCJ7_9MICC</name>
<geneLocation type="plasmid" evidence="1">
    <name>unnamed</name>
</geneLocation>
<protein>
    <submittedName>
        <fullName evidence="1">Uncharacterized protein</fullName>
    </submittedName>
</protein>
<keyword evidence="1" id="KW-0614">Plasmid</keyword>